<dbReference type="RefSeq" id="WP_004076067.1">
    <property type="nucleotide sequence ID" value="NZ_CM001436.1"/>
</dbReference>
<dbReference type="STRING" id="937775.Metlim_0286"/>
<keyword evidence="2" id="KW-1185">Reference proteome</keyword>
<organism evidence="1 2">
    <name type="scientific">Methanoplanus limicola DSM 2279</name>
    <dbReference type="NCBI Taxonomy" id="937775"/>
    <lineage>
        <taxon>Archaea</taxon>
        <taxon>Methanobacteriati</taxon>
        <taxon>Methanobacteriota</taxon>
        <taxon>Stenosarchaea group</taxon>
        <taxon>Methanomicrobia</taxon>
        <taxon>Methanomicrobiales</taxon>
        <taxon>Methanomicrobiaceae</taxon>
        <taxon>Methanoplanus</taxon>
    </lineage>
</organism>
<dbReference type="Proteomes" id="UP000005741">
    <property type="component" value="Chromosome"/>
</dbReference>
<dbReference type="NCBIfam" id="TIGR01784">
    <property type="entry name" value="T_den_put_tspse"/>
    <property type="match status" value="1"/>
</dbReference>
<dbReference type="PANTHER" id="PTHR41317">
    <property type="entry name" value="PD-(D_E)XK NUCLEASE FAMILY TRANSPOSASE"/>
    <property type="match status" value="1"/>
</dbReference>
<evidence type="ECO:0008006" key="3">
    <source>
        <dbReference type="Google" id="ProtNLM"/>
    </source>
</evidence>
<protein>
    <recommendedName>
        <fullName evidence="3">Rpn family recombination-promoting nuclease/putative transposase</fullName>
    </recommendedName>
</protein>
<accession>H1Z0G1</accession>
<reference evidence="1 2" key="1">
    <citation type="submission" date="2011-10" db="EMBL/GenBank/DDBJ databases">
        <title>The Improved High-Quality Draft genome of Methanoplanus limicola DSM 2279.</title>
        <authorList>
            <consortium name="US DOE Joint Genome Institute (JGI-PGF)"/>
            <person name="Lucas S."/>
            <person name="Copeland A."/>
            <person name="Lapidus A."/>
            <person name="Glavina del Rio T."/>
            <person name="Dalin E."/>
            <person name="Tice H."/>
            <person name="Bruce D."/>
            <person name="Goodwin L."/>
            <person name="Pitluck S."/>
            <person name="Peters L."/>
            <person name="Mikhailova N."/>
            <person name="Lu M."/>
            <person name="Kyrpides N."/>
            <person name="Mavromatis K."/>
            <person name="Ivanova N."/>
            <person name="Markowitz V."/>
            <person name="Cheng J.-F."/>
            <person name="Hugenholtz P."/>
            <person name="Woyke T."/>
            <person name="Wu D."/>
            <person name="Wirth R."/>
            <person name="Brambilla E.-M."/>
            <person name="Klenk H.-P."/>
            <person name="Eisen J.A."/>
        </authorList>
    </citation>
    <scope>NUCLEOTIDE SEQUENCE [LARGE SCALE GENOMIC DNA]</scope>
    <source>
        <strain evidence="1 2">DSM 2279</strain>
    </source>
</reference>
<evidence type="ECO:0000313" key="2">
    <source>
        <dbReference type="Proteomes" id="UP000005741"/>
    </source>
</evidence>
<gene>
    <name evidence="1" type="ORF">Metlim_0286</name>
</gene>
<dbReference type="InterPro" id="IPR010106">
    <property type="entry name" value="RpnA"/>
</dbReference>
<name>H1Z0G1_9EURY</name>
<dbReference type="AlphaFoldDB" id="H1Z0G1"/>
<dbReference type="PANTHER" id="PTHR41317:SF1">
    <property type="entry name" value="PD-(D_E)XK NUCLEASE FAMILY TRANSPOSASE"/>
    <property type="match status" value="1"/>
</dbReference>
<dbReference type="OrthoDB" id="117840at2157"/>
<sequence length="292" mass="33843">MTKRNFPPKIATPDGSFIMSPKNDFAFRLLFGDEKNKEITIAFLRAMLQIPIEDIKIKDPFLLKQKAGDKTGILDIRIVLDSGVQVDVEIQLRDHPAIRRRILYYNSKLYTSQISAGDGYHLLNKTISLVILDYNLLDIEYMHTIFRPSDLRYGIELADAQEVHIVELPKLKYYRQQHKDDPEIPWLMFLNAATKEELIMAAEAEPKVAKAYDRLRDMSEDEESRRAYEERITEIIEVDLRMQAAEERGEENKGNRDAKNMILLGMDDEIIMKVTELPAEKIAQLRSEVESK</sequence>
<dbReference type="Pfam" id="PF12784">
    <property type="entry name" value="PDDEXK_2"/>
    <property type="match status" value="1"/>
</dbReference>
<proteinExistence type="predicted"/>
<dbReference type="EMBL" id="CM001436">
    <property type="protein sequence ID" value="EHQ34428.1"/>
    <property type="molecule type" value="Genomic_DNA"/>
</dbReference>
<evidence type="ECO:0000313" key="1">
    <source>
        <dbReference type="EMBL" id="EHQ34428.1"/>
    </source>
</evidence>
<dbReference type="HOGENOM" id="CLU_057504_0_2_2"/>
<dbReference type="InParanoid" id="H1Z0G1"/>